<dbReference type="Proteomes" id="UP000230423">
    <property type="component" value="Unassembled WGS sequence"/>
</dbReference>
<sequence length="114" mass="12937">MLTTMAHFLEELDEIEGSSIRTVQMNSSESPQMKLAPIAIPKLSGRIWKWDTSWGAFKHSAASREMDDLYKMNYLLEALLGEARETVKQFEVSGRTYPLAIAHLEEKYGNSQAL</sequence>
<dbReference type="InterPro" id="IPR005312">
    <property type="entry name" value="DUF1759"/>
</dbReference>
<protein>
    <submittedName>
        <fullName evidence="1">Uncharacterized protein</fullName>
    </submittedName>
</protein>
<keyword evidence="2" id="KW-1185">Reference proteome</keyword>
<evidence type="ECO:0000313" key="2">
    <source>
        <dbReference type="Proteomes" id="UP000230423"/>
    </source>
</evidence>
<reference evidence="1 2" key="1">
    <citation type="submission" date="2015-09" db="EMBL/GenBank/DDBJ databases">
        <title>Draft genome of the parasitic nematode Teladorsagia circumcincta isolate WARC Sus (inbred).</title>
        <authorList>
            <person name="Mitreva M."/>
        </authorList>
    </citation>
    <scope>NUCLEOTIDE SEQUENCE [LARGE SCALE GENOMIC DNA]</scope>
    <source>
        <strain evidence="1 2">S</strain>
    </source>
</reference>
<proteinExistence type="predicted"/>
<dbReference type="Pfam" id="PF03564">
    <property type="entry name" value="DUF1759"/>
    <property type="match status" value="1"/>
</dbReference>
<organism evidence="1 2">
    <name type="scientific">Teladorsagia circumcincta</name>
    <name type="common">Brown stomach worm</name>
    <name type="synonym">Ostertagia circumcincta</name>
    <dbReference type="NCBI Taxonomy" id="45464"/>
    <lineage>
        <taxon>Eukaryota</taxon>
        <taxon>Metazoa</taxon>
        <taxon>Ecdysozoa</taxon>
        <taxon>Nematoda</taxon>
        <taxon>Chromadorea</taxon>
        <taxon>Rhabditida</taxon>
        <taxon>Rhabditina</taxon>
        <taxon>Rhabditomorpha</taxon>
        <taxon>Strongyloidea</taxon>
        <taxon>Trichostrongylidae</taxon>
        <taxon>Teladorsagia</taxon>
    </lineage>
</organism>
<accession>A0A2G9U7N0</accession>
<evidence type="ECO:0000313" key="1">
    <source>
        <dbReference type="EMBL" id="PIO66287.1"/>
    </source>
</evidence>
<dbReference type="OrthoDB" id="5863857at2759"/>
<gene>
    <name evidence="1" type="ORF">TELCIR_12004</name>
</gene>
<dbReference type="AlphaFoldDB" id="A0A2G9U7N0"/>
<name>A0A2G9U7N0_TELCI</name>
<dbReference type="EMBL" id="KZ348370">
    <property type="protein sequence ID" value="PIO66287.1"/>
    <property type="molecule type" value="Genomic_DNA"/>
</dbReference>